<dbReference type="AlphaFoldDB" id="S3CD59"/>
<accession>S3CD59</accession>
<organism evidence="1 2">
    <name type="scientific">Glarea lozoyensis (strain ATCC 20868 / MF5171)</name>
    <dbReference type="NCBI Taxonomy" id="1116229"/>
    <lineage>
        <taxon>Eukaryota</taxon>
        <taxon>Fungi</taxon>
        <taxon>Dikarya</taxon>
        <taxon>Ascomycota</taxon>
        <taxon>Pezizomycotina</taxon>
        <taxon>Leotiomycetes</taxon>
        <taxon>Helotiales</taxon>
        <taxon>Helotiaceae</taxon>
        <taxon>Glarea</taxon>
    </lineage>
</organism>
<gene>
    <name evidence="1" type="ORF">GLAREA_08329</name>
</gene>
<dbReference type="KEGG" id="glz:GLAREA_08329"/>
<evidence type="ECO:0000313" key="1">
    <source>
        <dbReference type="EMBL" id="EPE24477.1"/>
    </source>
</evidence>
<evidence type="ECO:0000313" key="2">
    <source>
        <dbReference type="Proteomes" id="UP000016922"/>
    </source>
</evidence>
<dbReference type="PANTHER" id="PTHR42085">
    <property type="entry name" value="F-BOX DOMAIN-CONTAINING PROTEIN"/>
    <property type="match status" value="1"/>
</dbReference>
<dbReference type="GeneID" id="19467378"/>
<dbReference type="RefSeq" id="XP_008088565.1">
    <property type="nucleotide sequence ID" value="XM_008090374.1"/>
</dbReference>
<dbReference type="InterPro" id="IPR038883">
    <property type="entry name" value="AN11006-like"/>
</dbReference>
<dbReference type="OMA" id="CEYHEFA"/>
<dbReference type="PANTHER" id="PTHR42085:SF2">
    <property type="entry name" value="F-BOX DOMAIN-CONTAINING PROTEIN"/>
    <property type="match status" value="1"/>
</dbReference>
<proteinExistence type="predicted"/>
<dbReference type="HOGENOM" id="CLU_973346_0_0_1"/>
<sequence>MSTTTLLLLPREIRDEIYRMVLLPTSVPYLIEPYATEHQPPLKRKAKHKAQRLRYASSVPFKLCLDPTHISPSCCEYHEFAYRNFYHTTLSLLRVNKQIYREARDLFWHSVTFYFPMFTLFDRLAENHAVKVLKAMGQIPSRLVRRMRIKMNSLEWGTSALPKLLQLLASRARYGDFRSLELCWDQWGFFQLVTVNSGNGFENLIDLYDALLDGLRKGSIGCGYERVIRLPADSTKEDATRWKLDPTKTRDTLRVLHFACGGSLYWANKLVWQNYQQVADIDLVEP</sequence>
<name>S3CD59_GLAL2</name>
<dbReference type="OrthoDB" id="5272396at2759"/>
<keyword evidence="2" id="KW-1185">Reference proteome</keyword>
<protein>
    <submittedName>
        <fullName evidence="1">Uncharacterized protein</fullName>
    </submittedName>
</protein>
<reference evidence="1 2" key="1">
    <citation type="journal article" date="2013" name="BMC Genomics">
        <title>Genomics-driven discovery of the pneumocandin biosynthetic gene cluster in the fungus Glarea lozoyensis.</title>
        <authorList>
            <person name="Chen L."/>
            <person name="Yue Q."/>
            <person name="Zhang X."/>
            <person name="Xiang M."/>
            <person name="Wang C."/>
            <person name="Li S."/>
            <person name="Che Y."/>
            <person name="Ortiz-Lopez F.J."/>
            <person name="Bills G.F."/>
            <person name="Liu X."/>
            <person name="An Z."/>
        </authorList>
    </citation>
    <scope>NUCLEOTIDE SEQUENCE [LARGE SCALE GENOMIC DNA]</scope>
    <source>
        <strain evidence="2">ATCC 20868 / MF5171</strain>
    </source>
</reference>
<dbReference type="Proteomes" id="UP000016922">
    <property type="component" value="Unassembled WGS sequence"/>
</dbReference>
<dbReference type="EMBL" id="KE145373">
    <property type="protein sequence ID" value="EPE24477.1"/>
    <property type="molecule type" value="Genomic_DNA"/>
</dbReference>